<dbReference type="Proteomes" id="UP000287144">
    <property type="component" value="Unassembled WGS sequence"/>
</dbReference>
<feature type="region of interest" description="Disordered" evidence="1">
    <location>
        <begin position="509"/>
        <end position="571"/>
    </location>
</feature>
<evidence type="ECO:0000313" key="3">
    <source>
        <dbReference type="EMBL" id="RSL97518.1"/>
    </source>
</evidence>
<dbReference type="InterPro" id="IPR056002">
    <property type="entry name" value="DUF7580"/>
</dbReference>
<evidence type="ECO:0000313" key="4">
    <source>
        <dbReference type="Proteomes" id="UP000287144"/>
    </source>
</evidence>
<evidence type="ECO:0000259" key="2">
    <source>
        <dbReference type="Pfam" id="PF24476"/>
    </source>
</evidence>
<dbReference type="PANTHER" id="PTHR35186">
    <property type="entry name" value="ANK_REP_REGION DOMAIN-CONTAINING PROTEIN"/>
    <property type="match status" value="1"/>
</dbReference>
<dbReference type="STRING" id="1325735.A0A428T684"/>
<keyword evidence="4" id="KW-1185">Reference proteome</keyword>
<organism evidence="3 4">
    <name type="scientific">Fusarium oligoseptatum</name>
    <dbReference type="NCBI Taxonomy" id="2604345"/>
    <lineage>
        <taxon>Eukaryota</taxon>
        <taxon>Fungi</taxon>
        <taxon>Dikarya</taxon>
        <taxon>Ascomycota</taxon>
        <taxon>Pezizomycotina</taxon>
        <taxon>Sordariomycetes</taxon>
        <taxon>Hypocreomycetidae</taxon>
        <taxon>Hypocreales</taxon>
        <taxon>Nectriaceae</taxon>
        <taxon>Fusarium</taxon>
        <taxon>Fusarium solani species complex</taxon>
    </lineage>
</organism>
<sequence length="571" mass="63967">MDSIEYAIKASDRLLAIAESLCKDKSCLQFCAHLQAALAGITEWLQTLPKNEESKGVANLLLYQLEGLCRSPDSPQHATSAEEFCPLLRGLMAGDMAVVTIIRNLASSESCKLQRRTALACLESFLPQAPEKKLAISPSDADIRAVSGELSDYGREIVSLHQALFAHCCCGSQKVLAHIKLHQSEQDDTNVTFGVTFKAHPHNDGCDLDCHPWWQDTHISIERAVTFEGHDARQHQQVGLDPDHSFCTYISGQEEDGPLWLYFLVRGRSLYFERSIEMPKLWKLKRPSISLGRLLEEIHGSPNLLTEKMKEVLSWLLAKAVWQYYSSPWMREPWNKESVHFLFERRRTNEGEDLTGIFVNDPLLSVSIVPNPSKNDPSHQLAPVGRRLGRLLHPTPKILALGVLLVEIQLGQPIESLYDSPEWSLYCPEGKPHRNTNLQICKAYIAKPDFFDNISTPLENLIRNCIKPNDLFAPPRVRDEEGIREALYGLVNCLDVYISNLKPNKVKPLSLPQISSPRKKEISQSTAPLAPTVPPAPPVSSPARRLVPPRVYSSQPGLHPPKTTVNAFENA</sequence>
<dbReference type="AlphaFoldDB" id="A0A428T684"/>
<evidence type="ECO:0000256" key="1">
    <source>
        <dbReference type="SAM" id="MobiDB-lite"/>
    </source>
</evidence>
<comment type="caution">
    <text evidence="3">The sequence shown here is derived from an EMBL/GenBank/DDBJ whole genome shotgun (WGS) entry which is preliminary data.</text>
</comment>
<dbReference type="EMBL" id="NKCK01000125">
    <property type="protein sequence ID" value="RSL97518.1"/>
    <property type="molecule type" value="Genomic_DNA"/>
</dbReference>
<protein>
    <recommendedName>
        <fullName evidence="2">DUF7580 domain-containing protein</fullName>
    </recommendedName>
</protein>
<name>A0A428T684_9HYPO</name>
<reference evidence="3 4" key="1">
    <citation type="submission" date="2017-06" db="EMBL/GenBank/DDBJ databases">
        <title>Comparative genomic analysis of Ambrosia Fusariam Clade fungi.</title>
        <authorList>
            <person name="Stajich J.E."/>
            <person name="Carrillo J."/>
            <person name="Kijimoto T."/>
            <person name="Eskalen A."/>
            <person name="O'Donnell K."/>
            <person name="Kasson M."/>
        </authorList>
    </citation>
    <scope>NUCLEOTIDE SEQUENCE [LARGE SCALE GENOMIC DNA]</scope>
    <source>
        <strain evidence="3 4">NRRL62579</strain>
    </source>
</reference>
<dbReference type="PANTHER" id="PTHR35186:SF4">
    <property type="entry name" value="PRION-INHIBITION AND PROPAGATION HELO DOMAIN-CONTAINING PROTEIN"/>
    <property type="match status" value="1"/>
</dbReference>
<feature type="domain" description="DUF7580" evidence="2">
    <location>
        <begin position="152"/>
        <end position="488"/>
    </location>
</feature>
<proteinExistence type="predicted"/>
<feature type="compositionally biased region" description="Pro residues" evidence="1">
    <location>
        <begin position="531"/>
        <end position="540"/>
    </location>
</feature>
<accession>A0A428T684</accession>
<gene>
    <name evidence="3" type="ORF">CEP52_010869</name>
</gene>
<dbReference type="Pfam" id="PF24476">
    <property type="entry name" value="DUF7580"/>
    <property type="match status" value="1"/>
</dbReference>